<gene>
    <name evidence="3" type="ORF">FIBRA_01859</name>
</gene>
<feature type="region of interest" description="Disordered" evidence="2">
    <location>
        <begin position="518"/>
        <end position="577"/>
    </location>
</feature>
<dbReference type="Gene3D" id="2.130.10.10">
    <property type="entry name" value="YVTN repeat-like/Quinoprotein amine dehydrogenase"/>
    <property type="match status" value="2"/>
</dbReference>
<name>J4GLL2_9APHY</name>
<feature type="compositionally biased region" description="Polar residues" evidence="2">
    <location>
        <begin position="559"/>
        <end position="569"/>
    </location>
</feature>
<dbReference type="InterPro" id="IPR015943">
    <property type="entry name" value="WD40/YVTN_repeat-like_dom_sf"/>
</dbReference>
<dbReference type="InterPro" id="IPR036322">
    <property type="entry name" value="WD40_repeat_dom_sf"/>
</dbReference>
<dbReference type="InterPro" id="IPR003903">
    <property type="entry name" value="UIM_dom"/>
</dbReference>
<reference evidence="3 4" key="1">
    <citation type="journal article" date="2012" name="Appl. Environ. Microbiol.">
        <title>Short-read sequencing for genomic analysis of the brown rot fungus Fibroporia radiculosa.</title>
        <authorList>
            <person name="Tang J.D."/>
            <person name="Perkins A.D."/>
            <person name="Sonstegard T.S."/>
            <person name="Schroeder S.G."/>
            <person name="Burgess S.C."/>
            <person name="Diehl S.V."/>
        </authorList>
    </citation>
    <scope>NUCLEOTIDE SEQUENCE [LARGE SCALE GENOMIC DNA]</scope>
    <source>
        <strain evidence="3 4">TFFH 294</strain>
    </source>
</reference>
<protein>
    <submittedName>
        <fullName evidence="3">Uncharacterized protein</fullName>
    </submittedName>
</protein>
<accession>J4GLL2</accession>
<dbReference type="InParanoid" id="J4GLL2"/>
<dbReference type="RefSeq" id="XP_012179118.1">
    <property type="nucleotide sequence ID" value="XM_012323728.1"/>
</dbReference>
<evidence type="ECO:0000313" key="4">
    <source>
        <dbReference type="Proteomes" id="UP000006352"/>
    </source>
</evidence>
<dbReference type="AlphaFoldDB" id="J4GLL2"/>
<evidence type="ECO:0000313" key="3">
    <source>
        <dbReference type="EMBL" id="CCL99835.1"/>
    </source>
</evidence>
<dbReference type="GeneID" id="24094746"/>
<dbReference type="PROSITE" id="PS50330">
    <property type="entry name" value="UIM"/>
    <property type="match status" value="1"/>
</dbReference>
<dbReference type="STRING" id="599839.J4GLL2"/>
<evidence type="ECO:0000256" key="1">
    <source>
        <dbReference type="PROSITE-ProRule" id="PRU00221"/>
    </source>
</evidence>
<feature type="compositionally biased region" description="Low complexity" evidence="2">
    <location>
        <begin position="526"/>
        <end position="549"/>
    </location>
</feature>
<dbReference type="OrthoDB" id="429520at2759"/>
<dbReference type="PROSITE" id="PS50082">
    <property type="entry name" value="WD_REPEATS_2"/>
    <property type="match status" value="1"/>
</dbReference>
<proteinExistence type="predicted"/>
<dbReference type="FunCoup" id="J4GLL2">
    <property type="interactions" value="123"/>
</dbReference>
<dbReference type="Pfam" id="PF00400">
    <property type="entry name" value="WD40"/>
    <property type="match status" value="2"/>
</dbReference>
<feature type="repeat" description="WD" evidence="1">
    <location>
        <begin position="326"/>
        <end position="356"/>
    </location>
</feature>
<keyword evidence="1" id="KW-0853">WD repeat</keyword>
<sequence length="744" mass="79868">MPSTSLLTASLYYGVVARSYPLRGKVLRGFLDASGTANGLGWGNPNAEFSPHLSAIALASEGLSARILWGFRNGEVAVTTAARAMDEGRVSAAKHVRCKPRECHDGVVLDVAWGMDGVSGSEGLAPFVTGAADGRIKLWNAKRLACLWTSERKSGLVADACVKVRMNVSCGIVAGAMESGDVVLWSGLASLLSEEGSGLQTTPHEIRLPAVRKLNTPANSDDLHEISALHLTIGPDDTKVSILVSYRQDPHFYRLNINLATDEVERLSFGDGSFGSIHSLQPVFAIRKDESDFVIVGDQLGYVGIFDWTAHPTAPASTISPVRRFLAHEDGAVTALSWSTTVFVSGSARGTLKVWDSLTFAPLRTFVFPSSRPTGGAEWDAVQQILLDKDVLVASIANKVVAWQAGRVETHNKKGKGKQVRTTKNSGLAKWQQQIELSRDIADSRRDLEEEQTHTRRVFGREREQQSTLAHLGLNEVEALEYVLMLSRDEEERRHRQSSARVQDEGVFMSDFDDVDSLGSTPLDTNNGSLVSGSSRSSSFSNGVPSRNSVVISGRSVPRTVSSSSNHKIQISPRMDPEPVEAGFGTSPLGSMVLSFGTQGDSPLPITSDMEQFPVISRTPSSSGASLTSAPASPIGVVRHSMSGSPESFRSVWSTPLQSWQSSSSVHSSPRGPIASSPSAMVQRIVPPIRQSVSGPSLIATGFARQTNPGVSSHSFVGETNEDDDLRFALELSLAEAVSRGEHA</sequence>
<dbReference type="Proteomes" id="UP000006352">
    <property type="component" value="Unassembled WGS sequence"/>
</dbReference>
<dbReference type="SUPFAM" id="SSF50978">
    <property type="entry name" value="WD40 repeat-like"/>
    <property type="match status" value="1"/>
</dbReference>
<dbReference type="EMBL" id="HE796952">
    <property type="protein sequence ID" value="CCL99835.1"/>
    <property type="molecule type" value="Genomic_DNA"/>
</dbReference>
<dbReference type="SMART" id="SM00320">
    <property type="entry name" value="WD40"/>
    <property type="match status" value="3"/>
</dbReference>
<organism evidence="3 4">
    <name type="scientific">Fibroporia radiculosa</name>
    <dbReference type="NCBI Taxonomy" id="599839"/>
    <lineage>
        <taxon>Eukaryota</taxon>
        <taxon>Fungi</taxon>
        <taxon>Dikarya</taxon>
        <taxon>Basidiomycota</taxon>
        <taxon>Agaricomycotina</taxon>
        <taxon>Agaricomycetes</taxon>
        <taxon>Polyporales</taxon>
        <taxon>Fibroporiaceae</taxon>
        <taxon>Fibroporia</taxon>
    </lineage>
</organism>
<evidence type="ECO:0000256" key="2">
    <source>
        <dbReference type="SAM" id="MobiDB-lite"/>
    </source>
</evidence>
<dbReference type="HOGENOM" id="CLU_008398_0_0_1"/>
<keyword evidence="4" id="KW-1185">Reference proteome</keyword>
<dbReference type="InterPro" id="IPR001680">
    <property type="entry name" value="WD40_rpt"/>
</dbReference>